<dbReference type="EC" id="2.7.11.1" evidence="8"/>
<accession>A0A517SXQ8</accession>
<dbReference type="SUPFAM" id="SSF56112">
    <property type="entry name" value="Protein kinase-like (PK-like)"/>
    <property type="match status" value="1"/>
</dbReference>
<feature type="domain" description="Protein kinase" evidence="7">
    <location>
        <begin position="102"/>
        <end position="365"/>
    </location>
</feature>
<evidence type="ECO:0000259" key="7">
    <source>
        <dbReference type="PROSITE" id="PS50011"/>
    </source>
</evidence>
<protein>
    <submittedName>
        <fullName evidence="8">Serine/threonine-protein kinase PrkC</fullName>
        <ecNumber evidence="8">2.7.11.1</ecNumber>
    </submittedName>
</protein>
<organism evidence="8 9">
    <name type="scientific">Stieleria bergensis</name>
    <dbReference type="NCBI Taxonomy" id="2528025"/>
    <lineage>
        <taxon>Bacteria</taxon>
        <taxon>Pseudomonadati</taxon>
        <taxon>Planctomycetota</taxon>
        <taxon>Planctomycetia</taxon>
        <taxon>Pirellulales</taxon>
        <taxon>Pirellulaceae</taxon>
        <taxon>Stieleria</taxon>
    </lineage>
</organism>
<dbReference type="SMART" id="SM00220">
    <property type="entry name" value="S_TKc"/>
    <property type="match status" value="1"/>
</dbReference>
<evidence type="ECO:0000256" key="4">
    <source>
        <dbReference type="ARBA" id="ARBA00022840"/>
    </source>
</evidence>
<evidence type="ECO:0000256" key="2">
    <source>
        <dbReference type="ARBA" id="ARBA00022741"/>
    </source>
</evidence>
<evidence type="ECO:0000313" key="8">
    <source>
        <dbReference type="EMBL" id="QDT60927.1"/>
    </source>
</evidence>
<evidence type="ECO:0000256" key="6">
    <source>
        <dbReference type="SAM" id="MobiDB-lite"/>
    </source>
</evidence>
<dbReference type="Gene3D" id="1.10.510.10">
    <property type="entry name" value="Transferase(Phosphotransferase) domain 1"/>
    <property type="match status" value="1"/>
</dbReference>
<feature type="compositionally biased region" description="Polar residues" evidence="6">
    <location>
        <begin position="507"/>
        <end position="517"/>
    </location>
</feature>
<dbReference type="PROSITE" id="PS00107">
    <property type="entry name" value="PROTEIN_KINASE_ATP"/>
    <property type="match status" value="1"/>
</dbReference>
<dbReference type="Proteomes" id="UP000315003">
    <property type="component" value="Chromosome"/>
</dbReference>
<keyword evidence="3 8" id="KW-0418">Kinase</keyword>
<proteinExistence type="predicted"/>
<dbReference type="PROSITE" id="PS00108">
    <property type="entry name" value="PROTEIN_KINASE_ST"/>
    <property type="match status" value="1"/>
</dbReference>
<evidence type="ECO:0000256" key="5">
    <source>
        <dbReference type="PROSITE-ProRule" id="PRU10141"/>
    </source>
</evidence>
<evidence type="ECO:0000313" key="9">
    <source>
        <dbReference type="Proteomes" id="UP000315003"/>
    </source>
</evidence>
<feature type="region of interest" description="Disordered" evidence="6">
    <location>
        <begin position="1"/>
        <end position="87"/>
    </location>
</feature>
<dbReference type="PANTHER" id="PTHR43289:SF6">
    <property type="entry name" value="SERINE_THREONINE-PROTEIN KINASE NEKL-3"/>
    <property type="match status" value="1"/>
</dbReference>
<gene>
    <name evidence="8" type="primary">prkC_12</name>
    <name evidence="8" type="ORF">SV7mr_34560</name>
</gene>
<dbReference type="PROSITE" id="PS50011">
    <property type="entry name" value="PROTEIN_KINASE_DOM"/>
    <property type="match status" value="1"/>
</dbReference>
<dbReference type="InterPro" id="IPR008271">
    <property type="entry name" value="Ser/Thr_kinase_AS"/>
</dbReference>
<sequence>MSWNQAVPASDQPAPQDVDSPDSDVRIDPNAPSTVTVHAPGDEAITGTASPGDPVGLDEAPTVIRRVSSGNSSSPKADRRLAHGGSPVQVTKGLVGRQLNQYHLQALIGGGGMGAVFRAHDEQLDRIVAIKVIPFVGNDPELQRRFRNEAQNAAKLDHPRIARVFDAGNYDSWHYIVFEHIEGINLRDLVLTQGVLSLDDAVVYTSQVAEALAHASQRGIVHRDIKPSNILVTSDGAAKLVDMGLARSANLEFSEDKTASGITLGTFDYISPEQAMDPREADLRSDLYSLGCTFYFLLTGEAPYNGGTMLQKLISHGNAPPPDPRELRPDLPDEAVEIMHRMMAKEPKFRYQNAGDLLSDLNELAYRFQLRRAQAITVAAPSQAIEGLQRLQTHLPWMIAVLLILIVGGFLRLQSIIHEERFGIEVPDALADRIRSAGNPADPAPGVGTAAVQPGGGTSGQPNAAVGDGRPVPVNGDPTNGTENGTGGSPQGRDASAGDQATGRMDSGTNQDSSSRSADAAKPPRLNLEPPNSERLLAGDVLSLPGIDLQTEATSAFPPTPLQTGNAGMADQAGPDPRANGVSLPDTGPGADSQGGLPAPQVVRVVSSPRFAAALKVNDIDRDQDGAVVASALDTALQLAEQLGVNKIELAVEEVVTGPVEIPRDNLEIVSTVGRTVIQLDAVQGVDEERSQMVDVGSHPTKFVNLDFRWELGAEQVEGGAMFVFNENRLTQFENCTLTLINQPIHDNVRFIEVETATATAARESLADPAQDGQGLPLVALQINNGIVRGEGSFISMDQAAALQLVWNNGLLAISGRMIDSGGAVTAIPGGDQRIQLSLSDVTAEIPLGFFRLRTQPGQMYPVLVERQCLRCVFVVDDGQPLFQFIGIDELGEEEMYLNLRGEDNTYLGASDISSPLLVVSDMPGNQVLVTLGAFDEPENTWIQERQVRWTVRWSDSQRPNRQIYYDLTPANYRQDGAIFYGFREQDLPVVTTESN</sequence>
<dbReference type="InterPro" id="IPR011009">
    <property type="entry name" value="Kinase-like_dom_sf"/>
</dbReference>
<dbReference type="Gene3D" id="3.30.200.20">
    <property type="entry name" value="Phosphorylase Kinase, domain 1"/>
    <property type="match status" value="1"/>
</dbReference>
<name>A0A517SXQ8_9BACT</name>
<dbReference type="InterPro" id="IPR000719">
    <property type="entry name" value="Prot_kinase_dom"/>
</dbReference>
<dbReference type="PANTHER" id="PTHR43289">
    <property type="entry name" value="MITOGEN-ACTIVATED PROTEIN KINASE KINASE KINASE 20-RELATED"/>
    <property type="match status" value="1"/>
</dbReference>
<reference evidence="8 9" key="1">
    <citation type="submission" date="2019-02" db="EMBL/GenBank/DDBJ databases">
        <title>Deep-cultivation of Planctomycetes and their phenomic and genomic characterization uncovers novel biology.</title>
        <authorList>
            <person name="Wiegand S."/>
            <person name="Jogler M."/>
            <person name="Boedeker C."/>
            <person name="Pinto D."/>
            <person name="Vollmers J."/>
            <person name="Rivas-Marin E."/>
            <person name="Kohn T."/>
            <person name="Peeters S.H."/>
            <person name="Heuer A."/>
            <person name="Rast P."/>
            <person name="Oberbeckmann S."/>
            <person name="Bunk B."/>
            <person name="Jeske O."/>
            <person name="Meyerdierks A."/>
            <person name="Storesund J.E."/>
            <person name="Kallscheuer N."/>
            <person name="Luecker S."/>
            <person name="Lage O.M."/>
            <person name="Pohl T."/>
            <person name="Merkel B.J."/>
            <person name="Hornburger P."/>
            <person name="Mueller R.-W."/>
            <person name="Bruemmer F."/>
            <person name="Labrenz M."/>
            <person name="Spormann A.M."/>
            <person name="Op den Camp H."/>
            <person name="Overmann J."/>
            <person name="Amann R."/>
            <person name="Jetten M.S.M."/>
            <person name="Mascher T."/>
            <person name="Medema M.H."/>
            <person name="Devos D.P."/>
            <person name="Kaster A.-K."/>
            <person name="Ovreas L."/>
            <person name="Rohde M."/>
            <person name="Galperin M.Y."/>
            <person name="Jogler C."/>
        </authorList>
    </citation>
    <scope>NUCLEOTIDE SEQUENCE [LARGE SCALE GENOMIC DNA]</scope>
    <source>
        <strain evidence="8 9">SV_7m_r</strain>
    </source>
</reference>
<dbReference type="InterPro" id="IPR017441">
    <property type="entry name" value="Protein_kinase_ATP_BS"/>
</dbReference>
<dbReference type="EMBL" id="CP036272">
    <property type="protein sequence ID" value="QDT60927.1"/>
    <property type="molecule type" value="Genomic_DNA"/>
</dbReference>
<keyword evidence="9" id="KW-1185">Reference proteome</keyword>
<evidence type="ECO:0000256" key="3">
    <source>
        <dbReference type="ARBA" id="ARBA00022777"/>
    </source>
</evidence>
<dbReference type="GO" id="GO:0005524">
    <property type="term" value="F:ATP binding"/>
    <property type="evidence" value="ECO:0007669"/>
    <property type="project" value="UniProtKB-UniRule"/>
</dbReference>
<feature type="binding site" evidence="5">
    <location>
        <position position="131"/>
    </location>
    <ligand>
        <name>ATP</name>
        <dbReference type="ChEBI" id="CHEBI:30616"/>
    </ligand>
</feature>
<dbReference type="GO" id="GO:0004674">
    <property type="term" value="F:protein serine/threonine kinase activity"/>
    <property type="evidence" value="ECO:0007669"/>
    <property type="project" value="UniProtKB-EC"/>
</dbReference>
<dbReference type="Pfam" id="PF00069">
    <property type="entry name" value="Pkinase"/>
    <property type="match status" value="1"/>
</dbReference>
<keyword evidence="1 8" id="KW-0808">Transferase</keyword>
<evidence type="ECO:0000256" key="1">
    <source>
        <dbReference type="ARBA" id="ARBA00022679"/>
    </source>
</evidence>
<feature type="region of interest" description="Disordered" evidence="6">
    <location>
        <begin position="435"/>
        <end position="534"/>
    </location>
</feature>
<dbReference type="AlphaFoldDB" id="A0A517SXQ8"/>
<keyword evidence="2 5" id="KW-0547">Nucleotide-binding</keyword>
<keyword evidence="4 5" id="KW-0067">ATP-binding</keyword>
<dbReference type="CDD" id="cd14014">
    <property type="entry name" value="STKc_PknB_like"/>
    <property type="match status" value="1"/>
</dbReference>
<feature type="region of interest" description="Disordered" evidence="6">
    <location>
        <begin position="553"/>
        <end position="597"/>
    </location>
</feature>